<dbReference type="EMBL" id="VIGB01000003">
    <property type="protein sequence ID" value="TQF02169.1"/>
    <property type="molecule type" value="Genomic_DNA"/>
</dbReference>
<keyword evidence="1" id="KW-0472">Membrane</keyword>
<keyword evidence="3" id="KW-1185">Reference proteome</keyword>
<evidence type="ECO:0000256" key="1">
    <source>
        <dbReference type="SAM" id="Phobius"/>
    </source>
</evidence>
<feature type="transmembrane region" description="Helical" evidence="1">
    <location>
        <begin position="12"/>
        <end position="32"/>
    </location>
</feature>
<keyword evidence="1" id="KW-0812">Transmembrane</keyword>
<comment type="caution">
    <text evidence="2">The sequence shown here is derived from an EMBL/GenBank/DDBJ whole genome shotgun (WGS) entry which is preliminary data.</text>
</comment>
<organism evidence="2 3">
    <name type="scientific">Kitasatospora acidiphila</name>
    <dbReference type="NCBI Taxonomy" id="2567942"/>
    <lineage>
        <taxon>Bacteria</taxon>
        <taxon>Bacillati</taxon>
        <taxon>Actinomycetota</taxon>
        <taxon>Actinomycetes</taxon>
        <taxon>Kitasatosporales</taxon>
        <taxon>Streptomycetaceae</taxon>
        <taxon>Kitasatospora</taxon>
    </lineage>
</organism>
<sequence length="153" mass="15987">MRVRRGDRDRGTISIFVALGSAMMLMFLGIVLDCGGELRAIVNADEMAQEAARVGGQQIDQPTLFKQGQYLINTKAAYAAATAFLQKDPAYRGLVAEPPDPAKPPPPLATSITVVVHPVYRTALLGLFGVSTLSIQGTGTATMVVGGQNAGGA</sequence>
<reference evidence="2 3" key="1">
    <citation type="submission" date="2019-06" db="EMBL/GenBank/DDBJ databases">
        <title>Description of Kitasatospora acidophila sp. nov. isolated from pine grove soil, and reclassification of Streptomyces novaecaesareae to Kitasatospora novaeceasareae comb. nov.</title>
        <authorList>
            <person name="Kim M.J."/>
        </authorList>
    </citation>
    <scope>NUCLEOTIDE SEQUENCE [LARGE SCALE GENOMIC DNA]</scope>
    <source>
        <strain evidence="2 3">MMS16-CNU292</strain>
    </source>
</reference>
<name>A0A540VZH2_9ACTN</name>
<dbReference type="OrthoDB" id="4268245at2"/>
<accession>A0A540VZH2</accession>
<proteinExistence type="predicted"/>
<keyword evidence="1" id="KW-1133">Transmembrane helix</keyword>
<dbReference type="RefSeq" id="WP_101383702.1">
    <property type="nucleotide sequence ID" value="NZ_JBMHHX010000011.1"/>
</dbReference>
<dbReference type="AlphaFoldDB" id="A0A540VZH2"/>
<dbReference type="Proteomes" id="UP000319103">
    <property type="component" value="Unassembled WGS sequence"/>
</dbReference>
<gene>
    <name evidence="2" type="ORF">E6W39_07645</name>
</gene>
<protein>
    <submittedName>
        <fullName evidence="2">Uncharacterized protein</fullName>
    </submittedName>
</protein>
<evidence type="ECO:0000313" key="2">
    <source>
        <dbReference type="EMBL" id="TQF02169.1"/>
    </source>
</evidence>
<evidence type="ECO:0000313" key="3">
    <source>
        <dbReference type="Proteomes" id="UP000319103"/>
    </source>
</evidence>